<protein>
    <submittedName>
        <fullName evidence="15">Cytochrome b</fullName>
    </submittedName>
</protein>
<evidence type="ECO:0000259" key="14">
    <source>
        <dbReference type="Pfam" id="PF01292"/>
    </source>
</evidence>
<sequence>MKQNNTFHPALRVLHWVMAAAIMAMLFIGVAMVSTVSSLHGLLVAIHKPLGLMILMLVIVRLWLRFSTAKPALPATLPAWQKFLAHLSHWALYAMMLAQPLIGWAMLSAAGYPVTLGHVVLPPIVPISNNAYAILRPLHSLVAMALFITVMLHLAAALYHALILRDGVFSSMAGAYKRKRLTRGALDNPADAE</sequence>
<proteinExistence type="inferred from homology"/>
<evidence type="ECO:0000256" key="9">
    <source>
        <dbReference type="ARBA" id="ARBA00022989"/>
    </source>
</evidence>
<dbReference type="PANTHER" id="PTHR30529">
    <property type="entry name" value="CYTOCHROME B561"/>
    <property type="match status" value="1"/>
</dbReference>
<evidence type="ECO:0000256" key="3">
    <source>
        <dbReference type="ARBA" id="ARBA00022448"/>
    </source>
</evidence>
<evidence type="ECO:0000256" key="5">
    <source>
        <dbReference type="ARBA" id="ARBA00022617"/>
    </source>
</evidence>
<feature type="transmembrane region" description="Helical" evidence="13">
    <location>
        <begin position="12"/>
        <end position="33"/>
    </location>
</feature>
<keyword evidence="15" id="KW-0614">Plasmid</keyword>
<keyword evidence="11 13" id="KW-0472">Membrane</keyword>
<dbReference type="InterPro" id="IPR052168">
    <property type="entry name" value="Cytochrome_b561_oxidase"/>
</dbReference>
<dbReference type="PANTHER" id="PTHR30529:SF6">
    <property type="entry name" value="BLL0291 PROTEIN"/>
    <property type="match status" value="1"/>
</dbReference>
<organism evidence="15">
    <name type="scientific">Pantoea sp. BJ2</name>
    <dbReference type="NCBI Taxonomy" id="3141322"/>
    <lineage>
        <taxon>Bacteria</taxon>
        <taxon>Pseudomonadati</taxon>
        <taxon>Pseudomonadota</taxon>
        <taxon>Gammaproteobacteria</taxon>
        <taxon>Enterobacterales</taxon>
        <taxon>Erwiniaceae</taxon>
        <taxon>Pantoea</taxon>
    </lineage>
</organism>
<keyword evidence="6 13" id="KW-0812">Transmembrane</keyword>
<reference evidence="15" key="1">
    <citation type="submission" date="2024-06" db="EMBL/GenBank/DDBJ databases">
        <title>Multiomics insights into the TNT degradation mechanism by Pantoea sp. BJ2 isolated from an ammunition destruction site.</title>
        <authorList>
            <person name="Luo J."/>
        </authorList>
    </citation>
    <scope>NUCLEOTIDE SEQUENCE</scope>
    <source>
        <strain evidence="15">BJ2</strain>
        <plasmid evidence="15">plasmindA</plasmid>
    </source>
</reference>
<dbReference type="InterPro" id="IPR011577">
    <property type="entry name" value="Cyt_b561_bac/Ni-Hgenase"/>
</dbReference>
<evidence type="ECO:0000256" key="7">
    <source>
        <dbReference type="ARBA" id="ARBA00022723"/>
    </source>
</evidence>
<geneLocation type="plasmid" evidence="15">
    <name>plasmindA</name>
</geneLocation>
<dbReference type="EMBL" id="CP158293">
    <property type="protein sequence ID" value="XBV46980.1"/>
    <property type="molecule type" value="Genomic_DNA"/>
</dbReference>
<evidence type="ECO:0000256" key="8">
    <source>
        <dbReference type="ARBA" id="ARBA00022982"/>
    </source>
</evidence>
<dbReference type="Pfam" id="PF01292">
    <property type="entry name" value="Ni_hydr_CYTB"/>
    <property type="match status" value="1"/>
</dbReference>
<comment type="cofactor">
    <cofactor evidence="1">
        <name>heme b</name>
        <dbReference type="ChEBI" id="CHEBI:60344"/>
    </cofactor>
</comment>
<dbReference type="GO" id="GO:0005886">
    <property type="term" value="C:plasma membrane"/>
    <property type="evidence" value="ECO:0007669"/>
    <property type="project" value="UniProtKB-SubCell"/>
</dbReference>
<dbReference type="GO" id="GO:0009055">
    <property type="term" value="F:electron transfer activity"/>
    <property type="evidence" value="ECO:0007669"/>
    <property type="project" value="InterPro"/>
</dbReference>
<evidence type="ECO:0000256" key="10">
    <source>
        <dbReference type="ARBA" id="ARBA00023004"/>
    </source>
</evidence>
<dbReference type="SUPFAM" id="SSF81342">
    <property type="entry name" value="Transmembrane di-heme cytochromes"/>
    <property type="match status" value="1"/>
</dbReference>
<name>A0AAU7U2U4_9GAMM</name>
<evidence type="ECO:0000256" key="6">
    <source>
        <dbReference type="ARBA" id="ARBA00022692"/>
    </source>
</evidence>
<dbReference type="InterPro" id="IPR016174">
    <property type="entry name" value="Di-haem_cyt_TM"/>
</dbReference>
<dbReference type="RefSeq" id="WP_350262199.1">
    <property type="nucleotide sequence ID" value="NZ_CP158293.1"/>
</dbReference>
<keyword evidence="7" id="KW-0479">Metal-binding</keyword>
<evidence type="ECO:0000256" key="12">
    <source>
        <dbReference type="ARBA" id="ARBA00037975"/>
    </source>
</evidence>
<evidence type="ECO:0000256" key="4">
    <source>
        <dbReference type="ARBA" id="ARBA00022475"/>
    </source>
</evidence>
<evidence type="ECO:0000256" key="2">
    <source>
        <dbReference type="ARBA" id="ARBA00004651"/>
    </source>
</evidence>
<feature type="transmembrane region" description="Helical" evidence="13">
    <location>
        <begin position="39"/>
        <end position="64"/>
    </location>
</feature>
<keyword evidence="3" id="KW-0813">Transport</keyword>
<feature type="transmembrane region" description="Helical" evidence="13">
    <location>
        <begin position="141"/>
        <end position="162"/>
    </location>
</feature>
<comment type="similarity">
    <text evidence="12">Belongs to the cytochrome b561 family.</text>
</comment>
<evidence type="ECO:0000256" key="1">
    <source>
        <dbReference type="ARBA" id="ARBA00001970"/>
    </source>
</evidence>
<dbReference type="Gene3D" id="1.20.950.20">
    <property type="entry name" value="Transmembrane di-heme cytochromes, Chain C"/>
    <property type="match status" value="1"/>
</dbReference>
<keyword evidence="4" id="KW-1003">Cell membrane</keyword>
<keyword evidence="5" id="KW-0349">Heme</keyword>
<keyword evidence="9 13" id="KW-1133">Transmembrane helix</keyword>
<dbReference type="GO" id="GO:0046872">
    <property type="term" value="F:metal ion binding"/>
    <property type="evidence" value="ECO:0007669"/>
    <property type="project" value="UniProtKB-KW"/>
</dbReference>
<accession>A0AAU7U2U4</accession>
<feature type="domain" description="Cytochrome b561 bacterial/Ni-hydrogenase" evidence="14">
    <location>
        <begin position="7"/>
        <end position="173"/>
    </location>
</feature>
<keyword evidence="10" id="KW-0408">Iron</keyword>
<evidence type="ECO:0000256" key="11">
    <source>
        <dbReference type="ARBA" id="ARBA00023136"/>
    </source>
</evidence>
<evidence type="ECO:0000313" key="15">
    <source>
        <dbReference type="EMBL" id="XBV46980.1"/>
    </source>
</evidence>
<gene>
    <name evidence="15" type="ORF">AAF463_22835</name>
</gene>
<dbReference type="AlphaFoldDB" id="A0AAU7U2U4"/>
<dbReference type="GO" id="GO:0020037">
    <property type="term" value="F:heme binding"/>
    <property type="evidence" value="ECO:0007669"/>
    <property type="project" value="TreeGrafter"/>
</dbReference>
<keyword evidence="8" id="KW-0249">Electron transport</keyword>
<comment type="subcellular location">
    <subcellularLocation>
        <location evidence="2">Cell membrane</location>
        <topology evidence="2">Multi-pass membrane protein</topology>
    </subcellularLocation>
</comment>
<evidence type="ECO:0000256" key="13">
    <source>
        <dbReference type="SAM" id="Phobius"/>
    </source>
</evidence>
<dbReference type="GO" id="GO:0022904">
    <property type="term" value="P:respiratory electron transport chain"/>
    <property type="evidence" value="ECO:0007669"/>
    <property type="project" value="InterPro"/>
</dbReference>